<evidence type="ECO:0000313" key="5">
    <source>
        <dbReference type="Proteomes" id="UP000002508"/>
    </source>
</evidence>
<dbReference type="Proteomes" id="UP000002508">
    <property type="component" value="Chromosome"/>
</dbReference>
<dbReference type="InterPro" id="IPR025110">
    <property type="entry name" value="AMP-bd_C"/>
</dbReference>
<evidence type="ECO:0000259" key="3">
    <source>
        <dbReference type="Pfam" id="PF13193"/>
    </source>
</evidence>
<dbReference type="CDD" id="cd04433">
    <property type="entry name" value="AFD_class_I"/>
    <property type="match status" value="1"/>
</dbReference>
<evidence type="ECO:0000256" key="1">
    <source>
        <dbReference type="ARBA" id="ARBA00006432"/>
    </source>
</evidence>
<dbReference type="Gene3D" id="3.30.300.30">
    <property type="match status" value="1"/>
</dbReference>
<dbReference type="Pfam" id="PF13193">
    <property type="entry name" value="AMP-binding_C"/>
    <property type="match status" value="1"/>
</dbReference>
<dbReference type="STRING" id="326427.Cagg_0813"/>
<dbReference type="InterPro" id="IPR000873">
    <property type="entry name" value="AMP-dep_synth/lig_dom"/>
</dbReference>
<dbReference type="PANTHER" id="PTHR43201">
    <property type="entry name" value="ACYL-COA SYNTHETASE"/>
    <property type="match status" value="1"/>
</dbReference>
<protein>
    <submittedName>
        <fullName evidence="4">AMP-dependent synthetase and ligase</fullName>
    </submittedName>
</protein>
<organism evidence="4 5">
    <name type="scientific">Chloroflexus aggregans (strain MD-66 / DSM 9485)</name>
    <dbReference type="NCBI Taxonomy" id="326427"/>
    <lineage>
        <taxon>Bacteria</taxon>
        <taxon>Bacillati</taxon>
        <taxon>Chloroflexota</taxon>
        <taxon>Chloroflexia</taxon>
        <taxon>Chloroflexales</taxon>
        <taxon>Chloroflexineae</taxon>
        <taxon>Chloroflexaceae</taxon>
        <taxon>Chloroflexus</taxon>
    </lineage>
</organism>
<feature type="domain" description="AMP-binding enzyme C-terminal" evidence="3">
    <location>
        <begin position="366"/>
        <end position="438"/>
    </location>
</feature>
<gene>
    <name evidence="4" type="ordered locus">Cagg_0813</name>
</gene>
<comment type="similarity">
    <text evidence="1">Belongs to the ATP-dependent AMP-binding enzyme family.</text>
</comment>
<keyword evidence="5" id="KW-1185">Reference proteome</keyword>
<dbReference type="InterPro" id="IPR045851">
    <property type="entry name" value="AMP-bd_C_sf"/>
</dbReference>
<evidence type="ECO:0000259" key="2">
    <source>
        <dbReference type="Pfam" id="PF00501"/>
    </source>
</evidence>
<dbReference type="eggNOG" id="COG0318">
    <property type="taxonomic scope" value="Bacteria"/>
</dbReference>
<proteinExistence type="inferred from homology"/>
<dbReference type="Gene3D" id="3.40.50.12780">
    <property type="entry name" value="N-terminal domain of ligase-like"/>
    <property type="match status" value="1"/>
</dbReference>
<dbReference type="InterPro" id="IPR042099">
    <property type="entry name" value="ANL_N_sf"/>
</dbReference>
<dbReference type="PANTHER" id="PTHR43201:SF8">
    <property type="entry name" value="ACYL-COA SYNTHETASE FAMILY MEMBER 3"/>
    <property type="match status" value="1"/>
</dbReference>
<reference evidence="4" key="1">
    <citation type="submission" date="2008-12" db="EMBL/GenBank/DDBJ databases">
        <title>Complete sequence of Chloroflexus aggregans DSM 9485.</title>
        <authorList>
            <consortium name="US DOE Joint Genome Institute"/>
            <person name="Lucas S."/>
            <person name="Copeland A."/>
            <person name="Lapidus A."/>
            <person name="Glavina del Rio T."/>
            <person name="Dalin E."/>
            <person name="Tice H."/>
            <person name="Pitluck S."/>
            <person name="Foster B."/>
            <person name="Larimer F."/>
            <person name="Land M."/>
            <person name="Hauser L."/>
            <person name="Kyrpides N."/>
            <person name="Mikhailova N."/>
            <person name="Bryant D."/>
            <person name="Richardson P."/>
        </authorList>
    </citation>
    <scope>NUCLEOTIDE SEQUENCE</scope>
    <source>
        <strain evidence="4">DSM 9485</strain>
    </source>
</reference>
<dbReference type="EMBL" id="CP001337">
    <property type="protein sequence ID" value="ACL23736.1"/>
    <property type="molecule type" value="Genomic_DNA"/>
</dbReference>
<dbReference type="Pfam" id="PF00501">
    <property type="entry name" value="AMP-binding"/>
    <property type="match status" value="1"/>
</dbReference>
<dbReference type="InterPro" id="IPR020845">
    <property type="entry name" value="AMP-binding_CS"/>
</dbReference>
<sequence>MSIAWLCERMEQWANHPAIVWHDHPYTYHDLLARMQAWKATLNEHDIGPGQVVTIEGDYSPNAVSLLLTLIERSTIVVPLTRSVAAQREEFLTIAEVQVVVSFDDDDDRWHIERRPVPVTNPLTRQLIECGHPGLVLFSSGSTGKSKAALHDFLPLLEKFQVPRHRRVTLTFLLLDHIGGINTLFYTLANGGTVVAVQSRDPDVVCRTIEMHRVQTLPTSPTFLNLLLISEAYRRYDLSSLELITYGTEVMPESTLHRIHDIFPNVQLLQTYGLSELGILRSKSRDSNSLWFKVGGEGFETKIVDGVLWVRAKSAMLGYLNAPSPFDEEGWMNTQDVVEVDGDYIRILGRRSDIINVGGQKVYPAEVESVLLQMPNVKDVAVVGERNPITGQIVTARFNLFEPEDPNEFKRRVRAFCRERLAPYKIPVKITITEDEQHSARFKKMRKPW</sequence>
<dbReference type="HOGENOM" id="CLU_000022_59_13_0"/>
<feature type="domain" description="AMP-dependent synthetase/ligase" evidence="2">
    <location>
        <begin position="8"/>
        <end position="319"/>
    </location>
</feature>
<dbReference type="OrthoDB" id="9781737at2"/>
<dbReference type="GO" id="GO:0031956">
    <property type="term" value="F:medium-chain fatty acid-CoA ligase activity"/>
    <property type="evidence" value="ECO:0007669"/>
    <property type="project" value="TreeGrafter"/>
</dbReference>
<dbReference type="RefSeq" id="WP_012616102.1">
    <property type="nucleotide sequence ID" value="NC_011831.1"/>
</dbReference>
<dbReference type="KEGG" id="cag:Cagg_0813"/>
<accession>B8G5M5</accession>
<dbReference type="SUPFAM" id="SSF56801">
    <property type="entry name" value="Acetyl-CoA synthetase-like"/>
    <property type="match status" value="1"/>
</dbReference>
<dbReference type="AlphaFoldDB" id="B8G5M5"/>
<dbReference type="GO" id="GO:0006631">
    <property type="term" value="P:fatty acid metabolic process"/>
    <property type="evidence" value="ECO:0007669"/>
    <property type="project" value="TreeGrafter"/>
</dbReference>
<evidence type="ECO:0000313" key="4">
    <source>
        <dbReference type="EMBL" id="ACL23736.1"/>
    </source>
</evidence>
<keyword evidence="4" id="KW-0436">Ligase</keyword>
<name>B8G5M5_CHLAD</name>
<dbReference type="PROSITE" id="PS00455">
    <property type="entry name" value="AMP_BINDING"/>
    <property type="match status" value="1"/>
</dbReference>